<feature type="transmembrane region" description="Helical" evidence="1">
    <location>
        <begin position="126"/>
        <end position="144"/>
    </location>
</feature>
<evidence type="ECO:0000256" key="1">
    <source>
        <dbReference type="SAM" id="Phobius"/>
    </source>
</evidence>
<gene>
    <name evidence="2" type="ORF">DWB77_00932</name>
</gene>
<evidence type="ECO:0000313" key="3">
    <source>
        <dbReference type="Proteomes" id="UP000271554"/>
    </source>
</evidence>
<organism evidence="2 3">
    <name type="scientific">Streptomyces hundungensis</name>
    <dbReference type="NCBI Taxonomy" id="1077946"/>
    <lineage>
        <taxon>Bacteria</taxon>
        <taxon>Bacillati</taxon>
        <taxon>Actinomycetota</taxon>
        <taxon>Actinomycetes</taxon>
        <taxon>Kitasatosporales</taxon>
        <taxon>Streptomycetaceae</taxon>
        <taxon>Streptomyces</taxon>
    </lineage>
</organism>
<dbReference type="Pfam" id="PF10825">
    <property type="entry name" value="DUF2752"/>
    <property type="match status" value="1"/>
</dbReference>
<name>A0A387H9E1_9ACTN</name>
<feature type="transmembrane region" description="Helical" evidence="1">
    <location>
        <begin position="20"/>
        <end position="43"/>
    </location>
</feature>
<sequence>MAEQPNRRTAPGESLPGRRLLPPSVATPLVLALGAVAGLAYLYGHSPYEPAQLLPRCPFHWATGLNCPACGGTRMTYALLHGDLGGALHANPVLLAALPFAGYAYGRWALAGVRGRGHRLALGRRGVVLVLGTALAWMVVRNILGR</sequence>
<evidence type="ECO:0008006" key="4">
    <source>
        <dbReference type="Google" id="ProtNLM"/>
    </source>
</evidence>
<dbReference type="Proteomes" id="UP000271554">
    <property type="component" value="Chromosome"/>
</dbReference>
<accession>A0A387H9E1</accession>
<dbReference type="RefSeq" id="WP_246033410.1">
    <property type="nucleotide sequence ID" value="NZ_CP032698.1"/>
</dbReference>
<keyword evidence="1" id="KW-0472">Membrane</keyword>
<evidence type="ECO:0000313" key="2">
    <source>
        <dbReference type="EMBL" id="AYG78823.1"/>
    </source>
</evidence>
<dbReference type="EMBL" id="CP032698">
    <property type="protein sequence ID" value="AYG78823.1"/>
    <property type="molecule type" value="Genomic_DNA"/>
</dbReference>
<feature type="transmembrane region" description="Helical" evidence="1">
    <location>
        <begin position="84"/>
        <end position="105"/>
    </location>
</feature>
<proteinExistence type="predicted"/>
<dbReference type="KEGG" id="shun:DWB77_00932"/>
<dbReference type="AlphaFoldDB" id="A0A387H9E1"/>
<keyword evidence="1" id="KW-0812">Transmembrane</keyword>
<keyword evidence="3" id="KW-1185">Reference proteome</keyword>
<keyword evidence="1" id="KW-1133">Transmembrane helix</keyword>
<protein>
    <recommendedName>
        <fullName evidence="4">DUF2752 domain-containing protein</fullName>
    </recommendedName>
</protein>
<dbReference type="InterPro" id="IPR021215">
    <property type="entry name" value="DUF2752"/>
</dbReference>
<reference evidence="2 3" key="1">
    <citation type="submission" date="2018-10" db="EMBL/GenBank/DDBJ databases">
        <title>Relationship between Morphology and Antimicrobial Activity in Streptomyces.</title>
        <authorList>
            <person name="Kang H.J."/>
            <person name="Kim S.B."/>
        </authorList>
    </citation>
    <scope>NUCLEOTIDE SEQUENCE [LARGE SCALE GENOMIC DNA]</scope>
    <source>
        <strain evidence="2 3">BH38</strain>
    </source>
</reference>